<dbReference type="OrthoDB" id="8117292at2"/>
<proteinExistence type="inferred from homology"/>
<evidence type="ECO:0000256" key="1">
    <source>
        <dbReference type="ARBA" id="ARBA00006817"/>
    </source>
</evidence>
<dbReference type="InterPro" id="IPR013538">
    <property type="entry name" value="ASHA1/2-like_C"/>
</dbReference>
<dbReference type="Pfam" id="PF08327">
    <property type="entry name" value="AHSA1"/>
    <property type="match status" value="1"/>
</dbReference>
<dbReference type="SUPFAM" id="SSF55961">
    <property type="entry name" value="Bet v1-like"/>
    <property type="match status" value="1"/>
</dbReference>
<evidence type="ECO:0000259" key="2">
    <source>
        <dbReference type="Pfam" id="PF08327"/>
    </source>
</evidence>
<dbReference type="RefSeq" id="WP_091412209.1">
    <property type="nucleotide sequence ID" value="NZ_LT629749.1"/>
</dbReference>
<dbReference type="Proteomes" id="UP000199092">
    <property type="component" value="Chromosome I"/>
</dbReference>
<dbReference type="AlphaFoldDB" id="A0A1H1SK36"/>
<evidence type="ECO:0000313" key="3">
    <source>
        <dbReference type="EMBL" id="SDS48096.1"/>
    </source>
</evidence>
<name>A0A1H1SK36_9ACTN</name>
<evidence type="ECO:0000313" key="4">
    <source>
        <dbReference type="Proteomes" id="UP000199092"/>
    </source>
</evidence>
<feature type="domain" description="Activator of Hsp90 ATPase homologue 1/2-like C-terminal" evidence="2">
    <location>
        <begin position="40"/>
        <end position="145"/>
    </location>
</feature>
<protein>
    <submittedName>
        <fullName evidence="3">Uncharacterized conserved protein YndB, AHSA1/START domain</fullName>
    </submittedName>
</protein>
<comment type="similarity">
    <text evidence="1">Belongs to the AHA1 family.</text>
</comment>
<organism evidence="3 4">
    <name type="scientific">Friedmanniella luteola</name>
    <dbReference type="NCBI Taxonomy" id="546871"/>
    <lineage>
        <taxon>Bacteria</taxon>
        <taxon>Bacillati</taxon>
        <taxon>Actinomycetota</taxon>
        <taxon>Actinomycetes</taxon>
        <taxon>Propionibacteriales</taxon>
        <taxon>Nocardioidaceae</taxon>
        <taxon>Friedmanniella</taxon>
    </lineage>
</organism>
<dbReference type="InterPro" id="IPR023393">
    <property type="entry name" value="START-like_dom_sf"/>
</dbReference>
<dbReference type="Gene3D" id="3.30.530.20">
    <property type="match status" value="1"/>
</dbReference>
<reference evidence="3 4" key="1">
    <citation type="submission" date="2016-10" db="EMBL/GenBank/DDBJ databases">
        <authorList>
            <person name="de Groot N.N."/>
        </authorList>
    </citation>
    <scope>NUCLEOTIDE SEQUENCE [LARGE SCALE GENOMIC DNA]</scope>
    <source>
        <strain evidence="3 4">DSM 21741</strain>
    </source>
</reference>
<keyword evidence="4" id="KW-1185">Reference proteome</keyword>
<sequence length="204" mass="21625">MIDLQHAIAATTREVNLVDGPDGEDVRVLLRRRYRGAVPDIWDALTTPDRLARWFLPVTGDLTVGGSFQLEGNAGGDVLACEPPHRFRVTFGGPTSVVEVRLRPADEPGATLVEVQHTVPRALAGSGAGALYAGPGWDEALLHLGLLLEQDPPVRATPEQDAELGRRSVPAWVEVVRASGTATSEEVEEAAAVAAAQYAPDPVG</sequence>
<accession>A0A1H1SK36</accession>
<dbReference type="STRING" id="546871.SAMN04488543_1817"/>
<dbReference type="EMBL" id="LT629749">
    <property type="protein sequence ID" value="SDS48096.1"/>
    <property type="molecule type" value="Genomic_DNA"/>
</dbReference>
<gene>
    <name evidence="3" type="ORF">SAMN04488543_1817</name>
</gene>